<protein>
    <submittedName>
        <fullName evidence="1">Uncharacterized protein</fullName>
    </submittedName>
</protein>
<evidence type="ECO:0000313" key="1">
    <source>
        <dbReference type="EMBL" id="BAU93911.1"/>
    </source>
</evidence>
<accession>A0A160PN31</accession>
<name>A0A160PN31_9HYPH</name>
<dbReference type="RefSeq" id="WP_096487568.1">
    <property type="nucleotide sequence ID" value="NZ_AP014809.1"/>
</dbReference>
<proteinExistence type="predicted"/>
<organism evidence="1 2">
    <name type="scientific">Methylorubrum populi</name>
    <dbReference type="NCBI Taxonomy" id="223967"/>
    <lineage>
        <taxon>Bacteria</taxon>
        <taxon>Pseudomonadati</taxon>
        <taxon>Pseudomonadota</taxon>
        <taxon>Alphaproteobacteria</taxon>
        <taxon>Hyphomicrobiales</taxon>
        <taxon>Methylobacteriaceae</taxon>
        <taxon>Methylorubrum</taxon>
    </lineage>
</organism>
<reference evidence="1 2" key="1">
    <citation type="journal article" date="2016" name="Genome Announc.">
        <title>Complete Genome Sequence of Methylobacterium populi P-1M, Isolated from Pink-Pigmented Household Biofilm.</title>
        <authorList>
            <person name="Morohoshi T."/>
            <person name="Ikeda T."/>
        </authorList>
    </citation>
    <scope>NUCLEOTIDE SEQUENCE [LARGE SCALE GENOMIC DNA]</scope>
    <source>
        <strain evidence="1 2">P-1M</strain>
    </source>
</reference>
<gene>
    <name evidence="1" type="ORF">MPPM_5306</name>
</gene>
<dbReference type="AlphaFoldDB" id="A0A160PN31"/>
<dbReference type="OrthoDB" id="8003359at2"/>
<sequence>MRNLLLLLIILAGGFVLTAMYVAPKQPELRGWYETNACPHLDQISPKICEPIRAARGTDAI</sequence>
<dbReference type="Proteomes" id="UP000218288">
    <property type="component" value="Chromosome"/>
</dbReference>
<dbReference type="EMBL" id="AP014809">
    <property type="protein sequence ID" value="BAU93911.1"/>
    <property type="molecule type" value="Genomic_DNA"/>
</dbReference>
<evidence type="ECO:0000313" key="2">
    <source>
        <dbReference type="Proteomes" id="UP000218288"/>
    </source>
</evidence>